<evidence type="ECO:0000256" key="1">
    <source>
        <dbReference type="ARBA" id="ARBA00004651"/>
    </source>
</evidence>
<dbReference type="PROSITE" id="PS50929">
    <property type="entry name" value="ABC_TM1F"/>
    <property type="match status" value="1"/>
</dbReference>
<dbReference type="InterPro" id="IPR003439">
    <property type="entry name" value="ABC_transporter-like_ATP-bd"/>
</dbReference>
<keyword evidence="3" id="KW-0547">Nucleotide-binding</keyword>
<dbReference type="PROSITE" id="PS50893">
    <property type="entry name" value="ABC_TRANSPORTER_2"/>
    <property type="match status" value="1"/>
</dbReference>
<dbReference type="PANTHER" id="PTHR24221">
    <property type="entry name" value="ATP-BINDING CASSETTE SUB-FAMILY B"/>
    <property type="match status" value="1"/>
</dbReference>
<dbReference type="InterPro" id="IPR003593">
    <property type="entry name" value="AAA+_ATPase"/>
</dbReference>
<feature type="transmembrane region" description="Helical" evidence="7">
    <location>
        <begin position="150"/>
        <end position="169"/>
    </location>
</feature>
<dbReference type="Pfam" id="PF00005">
    <property type="entry name" value="ABC_tran"/>
    <property type="match status" value="1"/>
</dbReference>
<dbReference type="EMBL" id="CP007142">
    <property type="protein sequence ID" value="AJQ94151.1"/>
    <property type="molecule type" value="Genomic_DNA"/>
</dbReference>
<dbReference type="GO" id="GO:0140359">
    <property type="term" value="F:ABC-type transporter activity"/>
    <property type="evidence" value="ECO:0007669"/>
    <property type="project" value="InterPro"/>
</dbReference>
<keyword evidence="2 7" id="KW-0812">Transmembrane</keyword>
<evidence type="ECO:0000256" key="2">
    <source>
        <dbReference type="ARBA" id="ARBA00022692"/>
    </source>
</evidence>
<comment type="subcellular location">
    <subcellularLocation>
        <location evidence="1">Cell membrane</location>
        <topology evidence="1">Multi-pass membrane protein</topology>
    </subcellularLocation>
</comment>
<evidence type="ECO:0000256" key="3">
    <source>
        <dbReference type="ARBA" id="ARBA00022741"/>
    </source>
</evidence>
<evidence type="ECO:0000313" key="10">
    <source>
        <dbReference type="EMBL" id="AJQ94151.1"/>
    </source>
</evidence>
<keyword evidence="4" id="KW-0067">ATP-binding</keyword>
<proteinExistence type="predicted"/>
<dbReference type="PROSITE" id="PS00211">
    <property type="entry name" value="ABC_TRANSPORTER_1"/>
    <property type="match status" value="1"/>
</dbReference>
<dbReference type="NCBIfam" id="TIGR01194">
    <property type="entry name" value="cyc_pep_trnsptr"/>
    <property type="match status" value="1"/>
</dbReference>
<dbReference type="InterPro" id="IPR036640">
    <property type="entry name" value="ABC1_TM_sf"/>
</dbReference>
<dbReference type="SUPFAM" id="SSF90123">
    <property type="entry name" value="ABC transporter transmembrane region"/>
    <property type="match status" value="1"/>
</dbReference>
<dbReference type="InterPro" id="IPR017871">
    <property type="entry name" value="ABC_transporter-like_CS"/>
</dbReference>
<dbReference type="RefSeq" id="WP_044616742.1">
    <property type="nucleotide sequence ID" value="NZ_CP007142.1"/>
</dbReference>
<dbReference type="KEGG" id="gsn:YC6258_02109"/>
<feature type="transmembrane region" description="Helical" evidence="7">
    <location>
        <begin position="52"/>
        <end position="73"/>
    </location>
</feature>
<name>A0A0C5VIR2_9GAMM</name>
<evidence type="ECO:0000259" key="9">
    <source>
        <dbReference type="PROSITE" id="PS50929"/>
    </source>
</evidence>
<sequence length="563" mass="63782">MVVELIQRYKWSLLFATILSTLSALFSIGVMVMLNGEISTLREGTDNVLRSVAIFALALVGLGAFGIFSQYILSRLSAGFTSRLRDFMVRNVLNTDYEGIERLGGHRIYATLTSDIRNLAAGFSLLPHLAYNISVVLLCLGYMAYSSWQLFSFVFVFLALAIGFAQLLMNRGMRLLKILRETDDNLFGSFKSLVEGGKELNININRKYYFYQDIVAPQVEEIKNKTVKTEFNFIIIHNWTNVILFIVMGAIVFLSQAVFTQVSVEVVTGFLLIMIYLVGPISSLMDMYSVVAAGFVAHRKINSLKLSTNGMDSDRWDNRENANVTTLKQWNCLSVRNLSYHYESEAGESYHFGIGPINMDIQQGEVIFITGGNGSGKSTFIKTLVGLYTASAGEIYLDNVKVDLSRNREWYCQHFSIIFSDFHLFDYALDRQGNPADDALINEHLRKLKLDDKVTSQNGVISSLSLSHGQKKRLALLLSYLEDASIYIFDEWAADQDPYFRKYFYHTLLPELKAQGKTVIAITHDDAYFHTADRLFKFENGKLVDRLAYEDDLAEPVEWLKST</sequence>
<dbReference type="InterPro" id="IPR039421">
    <property type="entry name" value="Type_1_exporter"/>
</dbReference>
<organism evidence="10 11">
    <name type="scientific">Gynuella sunshinyii YC6258</name>
    <dbReference type="NCBI Taxonomy" id="1445510"/>
    <lineage>
        <taxon>Bacteria</taxon>
        <taxon>Pseudomonadati</taxon>
        <taxon>Pseudomonadota</taxon>
        <taxon>Gammaproteobacteria</taxon>
        <taxon>Oceanospirillales</taxon>
        <taxon>Saccharospirillaceae</taxon>
        <taxon>Gynuella</taxon>
    </lineage>
</organism>
<evidence type="ECO:0000256" key="7">
    <source>
        <dbReference type="SAM" id="Phobius"/>
    </source>
</evidence>
<dbReference type="Gene3D" id="3.40.50.300">
    <property type="entry name" value="P-loop containing nucleotide triphosphate hydrolases"/>
    <property type="match status" value="1"/>
</dbReference>
<dbReference type="PANTHER" id="PTHR24221:SF233">
    <property type="entry name" value="ATP-BINDING_PERMEASE FUSION ABC TRANSPORTER-RELATED"/>
    <property type="match status" value="1"/>
</dbReference>
<dbReference type="HOGENOM" id="CLU_023671_1_0_6"/>
<dbReference type="Gene3D" id="1.20.1560.10">
    <property type="entry name" value="ABC transporter type 1, transmembrane domain"/>
    <property type="match status" value="1"/>
</dbReference>
<reference evidence="10 11" key="1">
    <citation type="submission" date="2014-01" db="EMBL/GenBank/DDBJ databases">
        <title>Full genme sequencing of cellulolytic bacterium Gynuella sunshinyii YC6258T gen. nov., sp. nov.</title>
        <authorList>
            <person name="Khan H."/>
            <person name="Chung E.J."/>
            <person name="Chung Y.R."/>
        </authorList>
    </citation>
    <scope>NUCLEOTIDE SEQUENCE [LARGE SCALE GENOMIC DNA]</scope>
    <source>
        <strain evidence="10 11">YC6258</strain>
    </source>
</reference>
<protein>
    <submittedName>
        <fullName evidence="10">ABC-type siderophore export system, fused ATPase and permease component</fullName>
    </submittedName>
</protein>
<dbReference type="STRING" id="1445510.YC6258_02109"/>
<feature type="transmembrane region" description="Helical" evidence="7">
    <location>
        <begin position="242"/>
        <end position="264"/>
    </location>
</feature>
<feature type="transmembrane region" description="Helical" evidence="7">
    <location>
        <begin position="12"/>
        <end position="32"/>
    </location>
</feature>
<dbReference type="GO" id="GO:1904680">
    <property type="term" value="F:peptide transmembrane transporter activity"/>
    <property type="evidence" value="ECO:0007669"/>
    <property type="project" value="InterPro"/>
</dbReference>
<evidence type="ECO:0000256" key="5">
    <source>
        <dbReference type="ARBA" id="ARBA00022989"/>
    </source>
</evidence>
<evidence type="ECO:0000256" key="6">
    <source>
        <dbReference type="ARBA" id="ARBA00023136"/>
    </source>
</evidence>
<keyword evidence="6 7" id="KW-0472">Membrane</keyword>
<dbReference type="AlphaFoldDB" id="A0A0C5VIR2"/>
<dbReference type="SUPFAM" id="SSF52540">
    <property type="entry name" value="P-loop containing nucleoside triphosphate hydrolases"/>
    <property type="match status" value="1"/>
</dbReference>
<dbReference type="GO" id="GO:0016887">
    <property type="term" value="F:ATP hydrolysis activity"/>
    <property type="evidence" value="ECO:0007669"/>
    <property type="project" value="InterPro"/>
</dbReference>
<keyword evidence="5 7" id="KW-1133">Transmembrane helix</keyword>
<dbReference type="GO" id="GO:0005524">
    <property type="term" value="F:ATP binding"/>
    <property type="evidence" value="ECO:0007669"/>
    <property type="project" value="UniProtKB-KW"/>
</dbReference>
<feature type="transmembrane region" description="Helical" evidence="7">
    <location>
        <begin position="125"/>
        <end position="144"/>
    </location>
</feature>
<dbReference type="InterPro" id="IPR011527">
    <property type="entry name" value="ABC1_TM_dom"/>
</dbReference>
<dbReference type="OrthoDB" id="9760776at2"/>
<accession>A0A0C5VIR2</accession>
<keyword evidence="11" id="KW-1185">Reference proteome</keyword>
<dbReference type="GO" id="GO:0005886">
    <property type="term" value="C:plasma membrane"/>
    <property type="evidence" value="ECO:0007669"/>
    <property type="project" value="UniProtKB-SubCell"/>
</dbReference>
<evidence type="ECO:0000313" key="11">
    <source>
        <dbReference type="Proteomes" id="UP000032266"/>
    </source>
</evidence>
<dbReference type="InterPro" id="IPR005898">
    <property type="entry name" value="Cyc_pep_transpt_SyrD/YojI"/>
</dbReference>
<feature type="domain" description="ABC transporter" evidence="8">
    <location>
        <begin position="333"/>
        <end position="560"/>
    </location>
</feature>
<dbReference type="GO" id="GO:0034040">
    <property type="term" value="F:ATPase-coupled lipid transmembrane transporter activity"/>
    <property type="evidence" value="ECO:0007669"/>
    <property type="project" value="TreeGrafter"/>
</dbReference>
<dbReference type="Pfam" id="PF00664">
    <property type="entry name" value="ABC_membrane"/>
    <property type="match status" value="1"/>
</dbReference>
<evidence type="ECO:0000259" key="8">
    <source>
        <dbReference type="PROSITE" id="PS50893"/>
    </source>
</evidence>
<dbReference type="GO" id="GO:0015833">
    <property type="term" value="P:peptide transport"/>
    <property type="evidence" value="ECO:0007669"/>
    <property type="project" value="InterPro"/>
</dbReference>
<dbReference type="Proteomes" id="UP000032266">
    <property type="component" value="Chromosome"/>
</dbReference>
<feature type="transmembrane region" description="Helical" evidence="7">
    <location>
        <begin position="270"/>
        <end position="297"/>
    </location>
</feature>
<dbReference type="InterPro" id="IPR027417">
    <property type="entry name" value="P-loop_NTPase"/>
</dbReference>
<feature type="domain" description="ABC transmembrane type-1" evidence="9">
    <location>
        <begin position="11"/>
        <end position="293"/>
    </location>
</feature>
<dbReference type="SMART" id="SM00382">
    <property type="entry name" value="AAA"/>
    <property type="match status" value="1"/>
</dbReference>
<evidence type="ECO:0000256" key="4">
    <source>
        <dbReference type="ARBA" id="ARBA00022840"/>
    </source>
</evidence>
<dbReference type="PATRIC" id="fig|1445510.3.peg.2068"/>
<gene>
    <name evidence="10" type="ORF">YC6258_02109</name>
</gene>